<dbReference type="PROSITE" id="PS50194">
    <property type="entry name" value="FILAMIN_REPEAT"/>
    <property type="match status" value="1"/>
</dbReference>
<dbReference type="RefSeq" id="WP_107761506.1">
    <property type="nucleotide sequence ID" value="NZ_QAOK01000004.1"/>
</dbReference>
<dbReference type="InterPro" id="IPR036465">
    <property type="entry name" value="vWFA_dom_sf"/>
</dbReference>
<dbReference type="CDD" id="cd00198">
    <property type="entry name" value="vWFA"/>
    <property type="match status" value="1"/>
</dbReference>
<feature type="domain" description="VWFA" evidence="1">
    <location>
        <begin position="405"/>
        <end position="595"/>
    </location>
</feature>
<dbReference type="SUPFAM" id="SSF53300">
    <property type="entry name" value="vWA-like"/>
    <property type="match status" value="1"/>
</dbReference>
<evidence type="ECO:0000313" key="2">
    <source>
        <dbReference type="EMBL" id="PTQ82595.1"/>
    </source>
</evidence>
<dbReference type="AlphaFoldDB" id="A0A2T5IFM3"/>
<proteinExistence type="predicted"/>
<dbReference type="PROSITE" id="PS50234">
    <property type="entry name" value="VWFA"/>
    <property type="match status" value="1"/>
</dbReference>
<dbReference type="GO" id="GO:0008237">
    <property type="term" value="F:metallopeptidase activity"/>
    <property type="evidence" value="ECO:0007669"/>
    <property type="project" value="InterPro"/>
</dbReference>
<protein>
    <submittedName>
        <fullName evidence="2">von Willebrand factor type A domain-containing protein</fullName>
    </submittedName>
</protein>
<dbReference type="Gene3D" id="3.40.390.10">
    <property type="entry name" value="Collagenase (Catalytic Domain)"/>
    <property type="match status" value="1"/>
</dbReference>
<dbReference type="Gene3D" id="3.40.50.410">
    <property type="entry name" value="von Willebrand factor, type A domain"/>
    <property type="match status" value="1"/>
</dbReference>
<sequence length="890" mass="94093">MSASDGYVVGTTKIVDHGSDSVRWNLVILGDGYRATELAQYHTDVQNFVTALRTTPPLDELFCGINVHRVDVVSNESGADDPGCAGGTPTTANTYFDATFCSIFAGTPLDRLLTVDTVLALSVASAQVPLRHQILCIVNSSKYGGSGGAIATCSTHAQAAQIAIHEMGHSAFGLADEYGGNGAGTPAGEPSQPNVTRDTNLATNKWRDLIATSTPMPSQCDPGCAASACVPPAMPPAPGAVGTYEGAIYSDCDTYRPLPSCYMRDYAPFCPVCAGVIRQTLQLFLPPESITLTTPSINFLNVPAGMGGVGVTTHRAIVWEVVSCRSLTFEITAGPTDGFGTPNGTSVVVTSDPILPVTYARLWLSYTSMNPGDTASGNVTVRCVQTGESWVINIAANTIARPHSAVALVLDRSGSMNEDAGDGIPKVQKLREAANVFISVMQPADGIGLVRFNEAAQRLMEIQEAGAAPGGAGRTIAIGHIAGSDIDPAGATSIGDGVINGKQMLDDAQAAAATPYDVTAMVVLTDGMWNRPPPLADVTGSITANTYAVGLGLPSNISVPALTTLCQGHNGYLLVTGALSGDQPMRLSKYFLQILAGVSNAQITADPRGVLDRESEHRIPVSICEADYGMDLIVLSPFPRAIDFQLEAPDGSSITPALPREPTNSQFILSPYASYYRCALPVLPAQASGSHAGQWHAILKLQGGTSLSAAQHTALPYEFVAHIYSSLTFTAYVKQASFEVDAVIHLIAALYEYDAPLQGNANAWAEIVRPDGISELIALSRDSQGQFTAAYSLKVQGVFHIRVRARGETARGTPFERERTLTAVATPGGDVWNPNEPKANDFCNLLHCLQEKDVISDELIQRLKEQGIDLPTLLKCLDERCGRSKGIKPE</sequence>
<dbReference type="EMBL" id="QAOK01000004">
    <property type="protein sequence ID" value="PTQ82595.1"/>
    <property type="molecule type" value="Genomic_DNA"/>
</dbReference>
<dbReference type="Pfam" id="PF09471">
    <property type="entry name" value="Peptidase_M64"/>
    <property type="match status" value="1"/>
</dbReference>
<dbReference type="InterPro" id="IPR017868">
    <property type="entry name" value="Filamin/ABP280_repeat-like"/>
</dbReference>
<name>A0A2T5IFM3_9PROT</name>
<comment type="caution">
    <text evidence="2">The sequence shown here is derived from an EMBL/GenBank/DDBJ whole genome shotgun (WGS) entry which is preliminary data.</text>
</comment>
<dbReference type="InterPro" id="IPR024079">
    <property type="entry name" value="MetalloPept_cat_dom_sf"/>
</dbReference>
<evidence type="ECO:0000313" key="3">
    <source>
        <dbReference type="Proteomes" id="UP000244152"/>
    </source>
</evidence>
<reference evidence="2 3" key="1">
    <citation type="submission" date="2018-04" db="EMBL/GenBank/DDBJ databases">
        <title>Active sludge and wastewater microbial communities from Klosterneuburg, Austria.</title>
        <authorList>
            <person name="Wagner M."/>
        </authorList>
    </citation>
    <scope>NUCLEOTIDE SEQUENCE [LARGE SCALE GENOMIC DNA]</scope>
    <source>
        <strain evidence="2 3">Nl12</strain>
    </source>
</reference>
<dbReference type="Proteomes" id="UP000244152">
    <property type="component" value="Unassembled WGS sequence"/>
</dbReference>
<evidence type="ECO:0000259" key="1">
    <source>
        <dbReference type="PROSITE" id="PS50234"/>
    </source>
</evidence>
<organism evidence="2 3">
    <name type="scientific">Nitrosospira multiformis</name>
    <dbReference type="NCBI Taxonomy" id="1231"/>
    <lineage>
        <taxon>Bacteria</taxon>
        <taxon>Pseudomonadati</taxon>
        <taxon>Pseudomonadota</taxon>
        <taxon>Betaproteobacteria</taxon>
        <taxon>Nitrosomonadales</taxon>
        <taxon>Nitrosomonadaceae</taxon>
        <taxon>Nitrosospira</taxon>
    </lineage>
</organism>
<dbReference type="InterPro" id="IPR002035">
    <property type="entry name" value="VWF_A"/>
</dbReference>
<dbReference type="InterPro" id="IPR019026">
    <property type="entry name" value="Peptidase_M64_IgA"/>
</dbReference>
<dbReference type="SMART" id="SM00327">
    <property type="entry name" value="VWA"/>
    <property type="match status" value="1"/>
</dbReference>
<accession>A0A2T5IFM3</accession>
<gene>
    <name evidence="2" type="ORF">C8R21_104138</name>
</gene>